<dbReference type="Pfam" id="PF00226">
    <property type="entry name" value="DnaJ"/>
    <property type="match status" value="1"/>
</dbReference>
<dbReference type="Gene3D" id="1.10.287.110">
    <property type="entry name" value="DnaJ domain"/>
    <property type="match status" value="1"/>
</dbReference>
<dbReference type="GO" id="GO:0005737">
    <property type="term" value="C:cytoplasm"/>
    <property type="evidence" value="ECO:0007669"/>
    <property type="project" value="UniProtKB-SubCell"/>
</dbReference>
<proteinExistence type="predicted"/>
<dbReference type="OrthoDB" id="10250354at2759"/>
<dbReference type="PROSITE" id="PS50076">
    <property type="entry name" value="DNAJ_2"/>
    <property type="match status" value="1"/>
</dbReference>
<sequence>MAAKTRNGHDEDDDESDPYKTLGIYGDEELCLSITRAEIKKVFRKLALKLHPDKRPSQERERAASEFERARKACDVLSNDEERQKVDEKLRAKRVRKRELERESHRRKQLREKLEAREREGEKNRDDEEARERKKRKLAKELEVLRGKYEEGVSEEKKRARTNDAPARAAEAEALDLRRALKAAWRKPQNPAKEKDHDAPSLFRAFEKYNAVDVIFREIADAKKRKKKGSAFVICKTREDAVRASEEKDGIECDGGRPQVFVTLAKTRALEEADAMQRKEEDFEKAKEKKAPPPLPPKTEDFEKDVLARMRKIAEERKKAAAAAAE</sequence>
<organism evidence="8 9">
    <name type="scientific">Bathycoccus prasinos</name>
    <dbReference type="NCBI Taxonomy" id="41875"/>
    <lineage>
        <taxon>Eukaryota</taxon>
        <taxon>Viridiplantae</taxon>
        <taxon>Chlorophyta</taxon>
        <taxon>Mamiellophyceae</taxon>
        <taxon>Mamiellales</taxon>
        <taxon>Bathycoccaceae</taxon>
        <taxon>Bathycoccus</taxon>
    </lineage>
</organism>
<keyword evidence="5" id="KW-0539">Nucleus</keyword>
<evidence type="ECO:0000256" key="6">
    <source>
        <dbReference type="SAM" id="MobiDB-lite"/>
    </source>
</evidence>
<feature type="region of interest" description="Disordered" evidence="6">
    <location>
        <begin position="150"/>
        <end position="171"/>
    </location>
</feature>
<dbReference type="AlphaFoldDB" id="K8ECF4"/>
<evidence type="ECO:0000256" key="4">
    <source>
        <dbReference type="ARBA" id="ARBA00023186"/>
    </source>
</evidence>
<reference evidence="8 9" key="1">
    <citation type="submission" date="2011-10" db="EMBL/GenBank/DDBJ databases">
        <authorList>
            <person name="Genoscope - CEA"/>
        </authorList>
    </citation>
    <scope>NUCLEOTIDE SEQUENCE [LARGE SCALE GENOMIC DNA]</scope>
    <source>
        <strain evidence="8 9">RCC 1105</strain>
    </source>
</reference>
<feature type="region of interest" description="Disordered" evidence="6">
    <location>
        <begin position="273"/>
        <end position="304"/>
    </location>
</feature>
<name>K8ECF4_9CHLO</name>
<feature type="compositionally biased region" description="Basic and acidic residues" evidence="6">
    <location>
        <begin position="150"/>
        <end position="162"/>
    </location>
</feature>
<dbReference type="SUPFAM" id="SSF54928">
    <property type="entry name" value="RNA-binding domain, RBD"/>
    <property type="match status" value="1"/>
</dbReference>
<dbReference type="InterPro" id="IPR036869">
    <property type="entry name" value="J_dom_sf"/>
</dbReference>
<evidence type="ECO:0000256" key="1">
    <source>
        <dbReference type="ARBA" id="ARBA00004123"/>
    </source>
</evidence>
<dbReference type="SUPFAM" id="SSF46565">
    <property type="entry name" value="Chaperone J-domain"/>
    <property type="match status" value="1"/>
</dbReference>
<dbReference type="CDD" id="cd06257">
    <property type="entry name" value="DnaJ"/>
    <property type="match status" value="1"/>
</dbReference>
<dbReference type="EMBL" id="FO082276">
    <property type="protein sequence ID" value="CCO15697.1"/>
    <property type="molecule type" value="Genomic_DNA"/>
</dbReference>
<dbReference type="GO" id="GO:0000390">
    <property type="term" value="P:spliceosomal complex disassembly"/>
    <property type="evidence" value="ECO:0007669"/>
    <property type="project" value="TreeGrafter"/>
</dbReference>
<dbReference type="SMART" id="SM00271">
    <property type="entry name" value="DnaJ"/>
    <property type="match status" value="1"/>
</dbReference>
<protein>
    <submittedName>
        <fullName evidence="8">Cell cycle control protein (Cwf23), putative</fullName>
    </submittedName>
</protein>
<dbReference type="InterPro" id="IPR052094">
    <property type="entry name" value="Pre-mRNA-splicing_ERAD"/>
</dbReference>
<feature type="compositionally biased region" description="Basic and acidic residues" evidence="6">
    <location>
        <begin position="111"/>
        <end position="132"/>
    </location>
</feature>
<gene>
    <name evidence="8" type="ORF">Bathy03g03190</name>
</gene>
<dbReference type="GO" id="GO:0003676">
    <property type="term" value="F:nucleic acid binding"/>
    <property type="evidence" value="ECO:0007669"/>
    <property type="project" value="InterPro"/>
</dbReference>
<dbReference type="PANTHER" id="PTHR44313">
    <property type="entry name" value="DNAJ HOMOLOG SUBFAMILY C MEMBER 17"/>
    <property type="match status" value="1"/>
</dbReference>
<evidence type="ECO:0000256" key="2">
    <source>
        <dbReference type="ARBA" id="ARBA00004496"/>
    </source>
</evidence>
<dbReference type="RefSeq" id="XP_007514260.1">
    <property type="nucleotide sequence ID" value="XM_007514198.1"/>
</dbReference>
<dbReference type="GeneID" id="19016856"/>
<dbReference type="PRINTS" id="PR00625">
    <property type="entry name" value="JDOMAIN"/>
</dbReference>
<dbReference type="STRING" id="41875.K8ECF4"/>
<feature type="region of interest" description="Disordered" evidence="6">
    <location>
        <begin position="1"/>
        <end position="22"/>
    </location>
</feature>
<feature type="region of interest" description="Disordered" evidence="6">
    <location>
        <begin position="48"/>
        <end position="137"/>
    </location>
</feature>
<evidence type="ECO:0000256" key="3">
    <source>
        <dbReference type="ARBA" id="ARBA00022490"/>
    </source>
</evidence>
<evidence type="ECO:0000313" key="9">
    <source>
        <dbReference type="Proteomes" id="UP000198341"/>
    </source>
</evidence>
<evidence type="ECO:0000259" key="7">
    <source>
        <dbReference type="PROSITE" id="PS50076"/>
    </source>
</evidence>
<dbReference type="KEGG" id="bpg:Bathy03g03190"/>
<dbReference type="Proteomes" id="UP000198341">
    <property type="component" value="Chromosome 3"/>
</dbReference>
<dbReference type="InterPro" id="IPR001623">
    <property type="entry name" value="DnaJ_domain"/>
</dbReference>
<keyword evidence="3" id="KW-0963">Cytoplasm</keyword>
<evidence type="ECO:0000313" key="8">
    <source>
        <dbReference type="EMBL" id="CCO15697.1"/>
    </source>
</evidence>
<dbReference type="InterPro" id="IPR035979">
    <property type="entry name" value="RBD_domain_sf"/>
</dbReference>
<dbReference type="PANTHER" id="PTHR44313:SF1">
    <property type="entry name" value="DNAJ HOMOLOG SUBFAMILY C MEMBER 17"/>
    <property type="match status" value="1"/>
</dbReference>
<comment type="subcellular location">
    <subcellularLocation>
        <location evidence="2">Cytoplasm</location>
    </subcellularLocation>
    <subcellularLocation>
        <location evidence="1">Nucleus</location>
    </subcellularLocation>
</comment>
<evidence type="ECO:0000256" key="5">
    <source>
        <dbReference type="ARBA" id="ARBA00023242"/>
    </source>
</evidence>
<dbReference type="eggNOG" id="KOG0691">
    <property type="taxonomic scope" value="Eukaryota"/>
</dbReference>
<feature type="domain" description="J" evidence="7">
    <location>
        <begin position="17"/>
        <end position="90"/>
    </location>
</feature>
<keyword evidence="9" id="KW-1185">Reference proteome</keyword>
<keyword evidence="4" id="KW-0143">Chaperone</keyword>
<accession>K8ECF4</accession>
<dbReference type="Gene3D" id="3.30.70.330">
    <property type="match status" value="1"/>
</dbReference>
<dbReference type="InterPro" id="IPR012677">
    <property type="entry name" value="Nucleotide-bd_a/b_plait_sf"/>
</dbReference>
<feature type="compositionally biased region" description="Basic and acidic residues" evidence="6">
    <location>
        <begin position="50"/>
        <end position="90"/>
    </location>
</feature>
<dbReference type="GO" id="GO:0005681">
    <property type="term" value="C:spliceosomal complex"/>
    <property type="evidence" value="ECO:0007669"/>
    <property type="project" value="TreeGrafter"/>
</dbReference>
<feature type="compositionally biased region" description="Basic and acidic residues" evidence="6">
    <location>
        <begin position="273"/>
        <end position="291"/>
    </location>
</feature>